<dbReference type="PANTHER" id="PTHR33155:SF3">
    <property type="entry name" value="PROTEIN FAF-LIKE, CHLOROPLASTIC"/>
    <property type="match status" value="1"/>
</dbReference>
<feature type="region of interest" description="Disordered" evidence="2">
    <location>
        <begin position="338"/>
        <end position="364"/>
    </location>
</feature>
<feature type="region of interest" description="Disordered" evidence="2">
    <location>
        <begin position="167"/>
        <end position="188"/>
    </location>
</feature>
<dbReference type="InterPro" id="IPR046431">
    <property type="entry name" value="FAF_dom"/>
</dbReference>
<keyword evidence="5" id="KW-1185">Reference proteome</keyword>
<protein>
    <recommendedName>
        <fullName evidence="3">FAF domain-containing protein</fullName>
    </recommendedName>
</protein>
<evidence type="ECO:0000256" key="1">
    <source>
        <dbReference type="ARBA" id="ARBA00008690"/>
    </source>
</evidence>
<dbReference type="Proteomes" id="UP000032180">
    <property type="component" value="Chromosome 3"/>
</dbReference>
<dbReference type="eggNOG" id="ENOG502QUSH">
    <property type="taxonomic scope" value="Eukaryota"/>
</dbReference>
<dbReference type="Pfam" id="PF11250">
    <property type="entry name" value="FAF"/>
    <property type="match status" value="1"/>
</dbReference>
<evidence type="ECO:0000313" key="5">
    <source>
        <dbReference type="Proteomes" id="UP000032180"/>
    </source>
</evidence>
<evidence type="ECO:0000313" key="4">
    <source>
        <dbReference type="EnsemblPlants" id="LPERR03G25930.1"/>
    </source>
</evidence>
<dbReference type="HOGENOM" id="CLU_039351_0_0_1"/>
<reference evidence="4" key="3">
    <citation type="submission" date="2015-04" db="UniProtKB">
        <authorList>
            <consortium name="EnsemblPlants"/>
        </authorList>
    </citation>
    <scope>IDENTIFICATION</scope>
</reference>
<dbReference type="InterPro" id="IPR021410">
    <property type="entry name" value="FAF"/>
</dbReference>
<proteinExistence type="inferred from homology"/>
<dbReference type="Gramene" id="LPERR03G25930.1">
    <property type="protein sequence ID" value="LPERR03G25930.1"/>
    <property type="gene ID" value="LPERR03G25930"/>
</dbReference>
<comment type="similarity">
    <text evidence="1">Belongs to the fantastic four family.</text>
</comment>
<dbReference type="AlphaFoldDB" id="A0A0D9VXZ7"/>
<reference evidence="4 5" key="1">
    <citation type="submission" date="2012-08" db="EMBL/GenBank/DDBJ databases">
        <title>Oryza genome evolution.</title>
        <authorList>
            <person name="Wing R.A."/>
        </authorList>
    </citation>
    <scope>NUCLEOTIDE SEQUENCE</scope>
</reference>
<reference evidence="5" key="2">
    <citation type="submission" date="2013-12" db="EMBL/GenBank/DDBJ databases">
        <authorList>
            <person name="Yu Y."/>
            <person name="Lee S."/>
            <person name="de Baynast K."/>
            <person name="Wissotski M."/>
            <person name="Liu L."/>
            <person name="Talag J."/>
            <person name="Goicoechea J."/>
            <person name="Angelova A."/>
            <person name="Jetty R."/>
            <person name="Kudrna D."/>
            <person name="Golser W."/>
            <person name="Rivera L."/>
            <person name="Zhang J."/>
            <person name="Wing R."/>
        </authorList>
    </citation>
    <scope>NUCLEOTIDE SEQUENCE</scope>
</reference>
<evidence type="ECO:0000256" key="2">
    <source>
        <dbReference type="SAM" id="MobiDB-lite"/>
    </source>
</evidence>
<accession>A0A0D9VXZ7</accession>
<feature type="domain" description="FAF" evidence="3">
    <location>
        <begin position="174"/>
        <end position="227"/>
    </location>
</feature>
<organism evidence="4 5">
    <name type="scientific">Leersia perrieri</name>
    <dbReference type="NCBI Taxonomy" id="77586"/>
    <lineage>
        <taxon>Eukaryota</taxon>
        <taxon>Viridiplantae</taxon>
        <taxon>Streptophyta</taxon>
        <taxon>Embryophyta</taxon>
        <taxon>Tracheophyta</taxon>
        <taxon>Spermatophyta</taxon>
        <taxon>Magnoliopsida</taxon>
        <taxon>Liliopsida</taxon>
        <taxon>Poales</taxon>
        <taxon>Poaceae</taxon>
        <taxon>BOP clade</taxon>
        <taxon>Oryzoideae</taxon>
        <taxon>Oryzeae</taxon>
        <taxon>Oryzinae</taxon>
        <taxon>Leersia</taxon>
    </lineage>
</organism>
<dbReference type="STRING" id="77586.A0A0D9VXZ7"/>
<evidence type="ECO:0000259" key="3">
    <source>
        <dbReference type="Pfam" id="PF11250"/>
    </source>
</evidence>
<sequence>MSVAVCRGPVAMPPAFQPSSWLQRTAEIENTYNNNKKPEVVADDDHHPAQVDIWNAIQADAVDKVVDKVATKKPYVHPLMHRSSSKMMSQKSLEVCTESLGSETGSGDFTASLDDLFGSPAPPAAASEESFWRQGGWEHVVEDEEEEAWEGKELAAVNYHCSGWTRRSSSPARSFPPPLPSMSSRDKPCIQMRPRRQDGRLIVDAVVVRPRGYLHATRHGGRLRLSFVESSARDQSAAATATVAMAATPEAPFFPVVDAKRDEEEYEEVATDLEEVDEEEEEVEVVDRGTVVEVKVSTQPQTPTAAKVHRSTLVINKFVGSTPLSVVEHPTRCNVAAAADAQPEAPETTTPPPATPGLRRVPSSTSTTTLAAAVAVASTSTDDVDDGKPHTAAPGGAAADTKQLLLFTSRCRDKQELLQSVRQCRQLRQKPLFILEPYCIATS</sequence>
<feature type="compositionally biased region" description="Low complexity" evidence="2">
    <location>
        <begin position="338"/>
        <end position="348"/>
    </location>
</feature>
<name>A0A0D9VXZ7_9ORYZ</name>
<dbReference type="PANTHER" id="PTHR33155">
    <property type="entry name" value="FANTASTIC FOUR-LIKE PROTEIN (DUF3049)"/>
    <property type="match status" value="1"/>
</dbReference>
<dbReference type="EnsemblPlants" id="LPERR03G25930.1">
    <property type="protein sequence ID" value="LPERR03G25930.1"/>
    <property type="gene ID" value="LPERR03G25930"/>
</dbReference>